<evidence type="ECO:0000313" key="2">
    <source>
        <dbReference type="Proteomes" id="UP000031408"/>
    </source>
</evidence>
<dbReference type="PANTHER" id="PTHR43239">
    <property type="entry name" value="UPF0734 PROTEIN DDB_G0273871/DDB_G0273177"/>
    <property type="match status" value="1"/>
</dbReference>
<dbReference type="EMBL" id="JSVC01000001">
    <property type="protein sequence ID" value="KIC96304.1"/>
    <property type="molecule type" value="Genomic_DNA"/>
</dbReference>
<accession>A0A0C1J0K7</accession>
<comment type="caution">
    <text evidence="1">The sequence shown here is derived from an EMBL/GenBank/DDBJ whole genome shotgun (WGS) entry which is preliminary data.</text>
</comment>
<sequence length="116" mass="13226">MPRYCLALDLVDDPASIAAYEDHHKQVWPEILESIRSSGITEMEIYRTGNRLVMVMETTPEFSFSDKAQADASNAIVQKWEALMSQFQKPLPWAQPGQKWLLMDPVFRLTEAGHSS</sequence>
<evidence type="ECO:0000313" key="1">
    <source>
        <dbReference type="EMBL" id="KIC96304.1"/>
    </source>
</evidence>
<dbReference type="Pfam" id="PF05336">
    <property type="entry name" value="rhaM"/>
    <property type="match status" value="1"/>
</dbReference>
<name>A0A0C1J0K7_9BACT</name>
<dbReference type="Proteomes" id="UP000031408">
    <property type="component" value="Unassembled WGS sequence"/>
</dbReference>
<dbReference type="Gene3D" id="3.30.70.100">
    <property type="match status" value="1"/>
</dbReference>
<organism evidence="1 2">
    <name type="scientific">Flavihumibacter solisilvae</name>
    <dbReference type="NCBI Taxonomy" id="1349421"/>
    <lineage>
        <taxon>Bacteria</taxon>
        <taxon>Pseudomonadati</taxon>
        <taxon>Bacteroidota</taxon>
        <taxon>Chitinophagia</taxon>
        <taxon>Chitinophagales</taxon>
        <taxon>Chitinophagaceae</taxon>
        <taxon>Flavihumibacter</taxon>
    </lineage>
</organism>
<dbReference type="PANTHER" id="PTHR43239:SF1">
    <property type="entry name" value="UPF0734 PROTEIN DDB_G0273871_DDB_G0273177"/>
    <property type="match status" value="1"/>
</dbReference>
<gene>
    <name evidence="1" type="ORF">OI18_00645</name>
</gene>
<dbReference type="OrthoDB" id="1430580at2"/>
<dbReference type="SUPFAM" id="SSF54909">
    <property type="entry name" value="Dimeric alpha+beta barrel"/>
    <property type="match status" value="1"/>
</dbReference>
<dbReference type="InterPro" id="IPR052996">
    <property type="entry name" value="Carb_Metab_Mutarotase"/>
</dbReference>
<dbReference type="InterPro" id="IPR011008">
    <property type="entry name" value="Dimeric_a/b-barrel"/>
</dbReference>
<dbReference type="STRING" id="1349421.OI18_00645"/>
<keyword evidence="2" id="KW-1185">Reference proteome</keyword>
<protein>
    <submittedName>
        <fullName evidence="1">L-fucose mutarotase</fullName>
    </submittedName>
</protein>
<dbReference type="InterPro" id="IPR008000">
    <property type="entry name" value="Rham/fucose_mutarotase"/>
</dbReference>
<reference evidence="1 2" key="1">
    <citation type="submission" date="2014-11" db="EMBL/GenBank/DDBJ databases">
        <title>Genome sequence of Flavihumibacter solisilvae 3-3.</title>
        <authorList>
            <person name="Zhou G."/>
            <person name="Li M."/>
            <person name="Wang G."/>
        </authorList>
    </citation>
    <scope>NUCLEOTIDE SEQUENCE [LARGE SCALE GENOMIC DNA]</scope>
    <source>
        <strain evidence="1 2">3-3</strain>
    </source>
</reference>
<dbReference type="RefSeq" id="WP_039136130.1">
    <property type="nucleotide sequence ID" value="NZ_JSVC01000001.1"/>
</dbReference>
<proteinExistence type="predicted"/>
<dbReference type="AlphaFoldDB" id="A0A0C1J0K7"/>
<dbReference type="GO" id="GO:0016857">
    <property type="term" value="F:racemase and epimerase activity, acting on carbohydrates and derivatives"/>
    <property type="evidence" value="ECO:0007669"/>
    <property type="project" value="InterPro"/>
</dbReference>